<reference evidence="1" key="1">
    <citation type="submission" date="2018-05" db="EMBL/GenBank/DDBJ databases">
        <authorList>
            <person name="Lanie J.A."/>
            <person name="Ng W.-L."/>
            <person name="Kazmierczak K.M."/>
            <person name="Andrzejewski T.M."/>
            <person name="Davidsen T.M."/>
            <person name="Wayne K.J."/>
            <person name="Tettelin H."/>
            <person name="Glass J.I."/>
            <person name="Rusch D."/>
            <person name="Podicherti R."/>
            <person name="Tsui H.-C.T."/>
            <person name="Winkler M.E."/>
        </authorList>
    </citation>
    <scope>NUCLEOTIDE SEQUENCE</scope>
</reference>
<evidence type="ECO:0000313" key="1">
    <source>
        <dbReference type="EMBL" id="SVB28454.1"/>
    </source>
</evidence>
<dbReference type="AlphaFoldDB" id="A0A382CRL1"/>
<organism evidence="1">
    <name type="scientific">marine metagenome</name>
    <dbReference type="NCBI Taxonomy" id="408172"/>
    <lineage>
        <taxon>unclassified sequences</taxon>
        <taxon>metagenomes</taxon>
        <taxon>ecological metagenomes</taxon>
    </lineage>
</organism>
<accession>A0A382CRL1</accession>
<proteinExistence type="predicted"/>
<gene>
    <name evidence="1" type="ORF">METZ01_LOCUS181308</name>
</gene>
<feature type="non-terminal residue" evidence="1">
    <location>
        <position position="29"/>
    </location>
</feature>
<sequence length="29" mass="3290">MSDAVSVDKTRISPNGEVELELREWLDSL</sequence>
<name>A0A382CRL1_9ZZZZ</name>
<dbReference type="EMBL" id="UINC01035673">
    <property type="protein sequence ID" value="SVB28454.1"/>
    <property type="molecule type" value="Genomic_DNA"/>
</dbReference>
<protein>
    <submittedName>
        <fullName evidence="1">Uncharacterized protein</fullName>
    </submittedName>
</protein>